<dbReference type="SUPFAM" id="SSF53474">
    <property type="entry name" value="alpha/beta-Hydrolases"/>
    <property type="match status" value="1"/>
</dbReference>
<keyword evidence="5" id="KW-1185">Reference proteome</keyword>
<protein>
    <submittedName>
        <fullName evidence="4">Related to ankyrin</fullName>
    </submittedName>
</protein>
<comment type="caution">
    <text evidence="4">The sequence shown here is derived from an EMBL/GenBank/DDBJ whole genome shotgun (WGS) entry which is preliminary data.</text>
</comment>
<reference evidence="4" key="1">
    <citation type="submission" date="2018-03" db="EMBL/GenBank/DDBJ databases">
        <authorList>
            <person name="Guldener U."/>
        </authorList>
    </citation>
    <scope>NUCLEOTIDE SEQUENCE</scope>
</reference>
<evidence type="ECO:0000313" key="5">
    <source>
        <dbReference type="Proteomes" id="UP001187682"/>
    </source>
</evidence>
<dbReference type="Gene3D" id="3.40.50.300">
    <property type="entry name" value="P-loop containing nucleotide triphosphate hydrolases"/>
    <property type="match status" value="1"/>
</dbReference>
<dbReference type="InterPro" id="IPR029058">
    <property type="entry name" value="AB_hydrolase_fold"/>
</dbReference>
<evidence type="ECO:0000256" key="2">
    <source>
        <dbReference type="SAM" id="MobiDB-lite"/>
    </source>
</evidence>
<gene>
    <name evidence="4" type="ORF">DNG_07253</name>
</gene>
<keyword evidence="1" id="KW-0677">Repeat</keyword>
<dbReference type="InterPro" id="IPR027417">
    <property type="entry name" value="P-loop_NTPase"/>
</dbReference>
<dbReference type="Gene3D" id="1.20.5.340">
    <property type="match status" value="5"/>
</dbReference>
<feature type="domain" description="Nephrocystin 3-like N-terminal" evidence="3">
    <location>
        <begin position="453"/>
        <end position="617"/>
    </location>
</feature>
<dbReference type="EMBL" id="ONZQ02000010">
    <property type="protein sequence ID" value="SPO04568.1"/>
    <property type="molecule type" value="Genomic_DNA"/>
</dbReference>
<dbReference type="Gene3D" id="1.25.40.20">
    <property type="entry name" value="Ankyrin repeat-containing domain"/>
    <property type="match status" value="1"/>
</dbReference>
<dbReference type="InterPro" id="IPR056884">
    <property type="entry name" value="NPHP3-like_N"/>
</dbReference>
<feature type="region of interest" description="Disordered" evidence="2">
    <location>
        <begin position="1"/>
        <end position="39"/>
    </location>
</feature>
<dbReference type="InterPro" id="IPR036770">
    <property type="entry name" value="Ankyrin_rpt-contain_sf"/>
</dbReference>
<evidence type="ECO:0000256" key="1">
    <source>
        <dbReference type="ARBA" id="ARBA00022737"/>
    </source>
</evidence>
<name>A0AAE8N3W7_9PEZI</name>
<accession>A0AAE8N3W7</accession>
<feature type="compositionally biased region" description="Low complexity" evidence="2">
    <location>
        <begin position="13"/>
        <end position="25"/>
    </location>
</feature>
<proteinExistence type="predicted"/>
<evidence type="ECO:0000259" key="3">
    <source>
        <dbReference type="Pfam" id="PF24883"/>
    </source>
</evidence>
<evidence type="ECO:0000313" key="4">
    <source>
        <dbReference type="EMBL" id="SPO04568.1"/>
    </source>
</evidence>
<organism evidence="4 5">
    <name type="scientific">Cephalotrichum gorgonifer</name>
    <dbReference type="NCBI Taxonomy" id="2041049"/>
    <lineage>
        <taxon>Eukaryota</taxon>
        <taxon>Fungi</taxon>
        <taxon>Dikarya</taxon>
        <taxon>Ascomycota</taxon>
        <taxon>Pezizomycotina</taxon>
        <taxon>Sordariomycetes</taxon>
        <taxon>Hypocreomycetidae</taxon>
        <taxon>Microascales</taxon>
        <taxon>Microascaceae</taxon>
        <taxon>Cephalotrichum</taxon>
    </lineage>
</organism>
<sequence length="1364" mass="154397">MSRNATTAPTTGSLSISSISPALASRSREPPSPAEQKKEKCYRVEEIPIKTTRDELVDQLARCLPGPDTQDAASLRLTLARSSAEYYTATLVSSERPVGLKYPIDSTFIGITPLFDADDAAVDIIAVHGLGSHAIGGFKAKDSNNVWIRDFLPRGVPAARVLTYGSDTAITEKDTKYSIKDLARDFLDSCKAFREDTQTSQRPIIFIGHSLGGLVIKEALSMSLKNDGDPQSSDFFKSSYALVFFGVPNLGLRMGKLSQIIAGQPNARLVKDLELDAESEPTPYLTALKDEFIHCCRNQKPPFRVVSYYEQKRTPTLKKERDGTISRGGDACFMVTQESACRIGLEDNEHEKQPLPADHLGLVKFPAFRDNSYVRVQNRLRTLVKEAPTIVQGRFSSISELSREEKRHWDDLNVPDFKAFKENTEKLARPAKGTLQWLVSDQPSELPPGSDSLRKEDFVAWRDSSKPGPLLVTGPPGQGKSVLSNFVVDNLLHQAAGKSCGNKVIYYFCNIKNDESSRTASAILRALIVQLCEDRRLFQTLPNRFQDGRTSSNFHSAQLDELWRTFHDLVKRSPYPWIYCVIDGLDVYEMGMRDILSQLKRLMDDAQCRFKLFCTSRPTRIVEDFSLSPRRTLRSPKKDLEYFAEEQLQTFPPTLNKDIREAVIQRSGGTFLWINIVLRNLSSLEFLTKENAERAIKETPMELGELYKGLIQDAFEVPEKAAILAWIAYAKRPLRLSQLETATAVTGGDGPTSWAECCRRRPSLDRNAIRKHLGTLVDVINDHLYLIHQSLRDFLTTDPSIRHQQGVKLGVPRPELALGKACIAFLSFEDFDATPEDGHAAGKLARDAFARYARLFWYEHVDRAEDALEDEGKLRRILQGPNRRLWLDHTSSLCDIAIRFDIGWLARLLLDQMSTSLSETFQDDCLTRAAGSYGSRALKELLNHDTMRRIRVTDEVVQEAARNWASGKEMMELLLEKRGDEVEITNEVVKEAAMNGLWNKEIIELLLEKRGDDFRITNEVVEAAAWNQNTEVMEMLLEKRGNDFKITNKVVEVAAQTGSMEMMELLLEKRGDDFKITNKVVEAAAQNESMEMVKLLLEKRGDDFKITNEVVEAAVVEAAAQNESMEMVKLLLEKRGDDFKITNEVVEAAVWNQNTEVMELLLKKRGDYFKITNKVVEAAAQTGSMEMMELLLEKRGDYFKITSDVVEAAAENRNKKVMELLLEKRGDEIEITNEVVEEAAWNQNTEVMELLLEKRGDEIEITSEVVEVAARNESMEMMELLLKKRGDEFKITSEVVEAAAENRNKKVMELLLEKRGDEIEITSEAVEIAARNRSEEVLELLLEKRDSEVRLSRLRQGKRKRDQW</sequence>
<dbReference type="Gene3D" id="3.40.50.1820">
    <property type="entry name" value="alpha/beta hydrolase"/>
    <property type="match status" value="1"/>
</dbReference>
<feature type="compositionally biased region" description="Polar residues" evidence="2">
    <location>
        <begin position="1"/>
        <end position="12"/>
    </location>
</feature>
<dbReference type="Pfam" id="PF24883">
    <property type="entry name" value="NPHP3_N"/>
    <property type="match status" value="1"/>
</dbReference>
<dbReference type="SUPFAM" id="SSF48403">
    <property type="entry name" value="Ankyrin repeat"/>
    <property type="match status" value="1"/>
</dbReference>
<dbReference type="Pfam" id="PF23397">
    <property type="entry name" value="DUF7104"/>
    <property type="match status" value="13"/>
</dbReference>
<dbReference type="PANTHER" id="PTHR10039">
    <property type="entry name" value="AMELOGENIN"/>
    <property type="match status" value="1"/>
</dbReference>
<dbReference type="InterPro" id="IPR055530">
    <property type="entry name" value="DUF7104"/>
</dbReference>
<dbReference type="PANTHER" id="PTHR10039:SF14">
    <property type="entry name" value="NACHT DOMAIN-CONTAINING PROTEIN"/>
    <property type="match status" value="1"/>
</dbReference>
<dbReference type="SUPFAM" id="SSF52540">
    <property type="entry name" value="P-loop containing nucleoside triphosphate hydrolases"/>
    <property type="match status" value="1"/>
</dbReference>
<dbReference type="Proteomes" id="UP001187682">
    <property type="component" value="Unassembled WGS sequence"/>
</dbReference>